<evidence type="ECO:0000313" key="2">
    <source>
        <dbReference type="EMBL" id="CAD6224511.1"/>
    </source>
</evidence>
<keyword evidence="3" id="KW-1185">Reference proteome</keyword>
<sequence>MATARRGPELHSTAATGTEREPSPPVIGVGACGDSGGEAKAEVQRRDKGCARVGRTGQRQRIYFDFLAGNNLSETAFQSFRISAQRLIAALFA</sequence>
<evidence type="ECO:0000313" key="3">
    <source>
        <dbReference type="Proteomes" id="UP000604825"/>
    </source>
</evidence>
<protein>
    <submittedName>
        <fullName evidence="2">Uncharacterized protein</fullName>
    </submittedName>
</protein>
<feature type="region of interest" description="Disordered" evidence="1">
    <location>
        <begin position="1"/>
        <end position="26"/>
    </location>
</feature>
<gene>
    <name evidence="2" type="ORF">NCGR_LOCUS16795</name>
</gene>
<name>A0A811NBR9_9POAL</name>
<dbReference type="Proteomes" id="UP000604825">
    <property type="component" value="Unassembled WGS sequence"/>
</dbReference>
<dbReference type="EMBL" id="CAJGYO010000004">
    <property type="protein sequence ID" value="CAD6224511.1"/>
    <property type="molecule type" value="Genomic_DNA"/>
</dbReference>
<accession>A0A811NBR9</accession>
<reference evidence="2" key="1">
    <citation type="submission" date="2020-10" db="EMBL/GenBank/DDBJ databases">
        <authorList>
            <person name="Han B."/>
            <person name="Lu T."/>
            <person name="Zhao Q."/>
            <person name="Huang X."/>
            <person name="Zhao Y."/>
        </authorList>
    </citation>
    <scope>NUCLEOTIDE SEQUENCE</scope>
</reference>
<organism evidence="2 3">
    <name type="scientific">Miscanthus lutarioriparius</name>
    <dbReference type="NCBI Taxonomy" id="422564"/>
    <lineage>
        <taxon>Eukaryota</taxon>
        <taxon>Viridiplantae</taxon>
        <taxon>Streptophyta</taxon>
        <taxon>Embryophyta</taxon>
        <taxon>Tracheophyta</taxon>
        <taxon>Spermatophyta</taxon>
        <taxon>Magnoliopsida</taxon>
        <taxon>Liliopsida</taxon>
        <taxon>Poales</taxon>
        <taxon>Poaceae</taxon>
        <taxon>PACMAD clade</taxon>
        <taxon>Panicoideae</taxon>
        <taxon>Andropogonodae</taxon>
        <taxon>Andropogoneae</taxon>
        <taxon>Saccharinae</taxon>
        <taxon>Miscanthus</taxon>
    </lineage>
</organism>
<comment type="caution">
    <text evidence="2">The sequence shown here is derived from an EMBL/GenBank/DDBJ whole genome shotgun (WGS) entry which is preliminary data.</text>
</comment>
<proteinExistence type="predicted"/>
<evidence type="ECO:0000256" key="1">
    <source>
        <dbReference type="SAM" id="MobiDB-lite"/>
    </source>
</evidence>
<dbReference type="PROSITE" id="PS51257">
    <property type="entry name" value="PROKAR_LIPOPROTEIN"/>
    <property type="match status" value="1"/>
</dbReference>
<dbReference type="AlphaFoldDB" id="A0A811NBR9"/>